<protein>
    <recommendedName>
        <fullName evidence="12">Replication factor A C-terminal domain-containing protein</fullName>
    </recommendedName>
</protein>
<comment type="similarity">
    <text evidence="1">Belongs to the replication factor A protein 1 family.</text>
</comment>
<dbReference type="Pfam" id="PF16900">
    <property type="entry name" value="REPA_OB_2"/>
    <property type="match status" value="1"/>
</dbReference>
<dbReference type="InterPro" id="IPR047192">
    <property type="entry name" value="Euk_RPA1_DBD_C"/>
</dbReference>
<evidence type="ECO:0000313" key="10">
    <source>
        <dbReference type="EMBL" id="KAG2271882.1"/>
    </source>
</evidence>
<dbReference type="InterPro" id="IPR012340">
    <property type="entry name" value="NA-bd_OB-fold"/>
</dbReference>
<dbReference type="Gene3D" id="2.40.50.140">
    <property type="entry name" value="Nucleic acid-binding proteins"/>
    <property type="match status" value="3"/>
</dbReference>
<comment type="caution">
    <text evidence="10">The sequence shown here is derived from an EMBL/GenBank/DDBJ whole genome shotgun (WGS) entry which is preliminary data.</text>
</comment>
<evidence type="ECO:0000259" key="7">
    <source>
        <dbReference type="Pfam" id="PF02721"/>
    </source>
</evidence>
<dbReference type="EMBL" id="JAAMPC010000013">
    <property type="protein sequence ID" value="KAG2271882.1"/>
    <property type="molecule type" value="Genomic_DNA"/>
</dbReference>
<dbReference type="CDD" id="cd04480">
    <property type="entry name" value="RPA1_DBD_A_like"/>
    <property type="match status" value="1"/>
</dbReference>
<feature type="domain" description="Replication protein A 70 kDa DNA-binding subunit B/D first OB fold" evidence="7">
    <location>
        <begin position="7"/>
        <end position="107"/>
    </location>
</feature>
<evidence type="ECO:0000256" key="6">
    <source>
        <dbReference type="SAM" id="MobiDB-lite"/>
    </source>
</evidence>
<evidence type="ECO:0000256" key="4">
    <source>
        <dbReference type="ARBA" id="ARBA00022833"/>
    </source>
</evidence>
<dbReference type="InterPro" id="IPR013955">
    <property type="entry name" value="Rep_factor-A_C"/>
</dbReference>
<evidence type="ECO:0000259" key="8">
    <source>
        <dbReference type="Pfam" id="PF08646"/>
    </source>
</evidence>
<feature type="compositionally biased region" description="Polar residues" evidence="6">
    <location>
        <begin position="460"/>
        <end position="489"/>
    </location>
</feature>
<keyword evidence="11" id="KW-1185">Reference proteome</keyword>
<proteinExistence type="inferred from homology"/>
<feature type="compositionally biased region" description="Acidic residues" evidence="6">
    <location>
        <begin position="442"/>
        <end position="456"/>
    </location>
</feature>
<dbReference type="Pfam" id="PF02721">
    <property type="entry name" value="DUF223"/>
    <property type="match status" value="1"/>
</dbReference>
<dbReference type="CDD" id="cd04481">
    <property type="entry name" value="RPA1_DBD_B_like"/>
    <property type="match status" value="1"/>
</dbReference>
<keyword evidence="4" id="KW-0862">Zinc</keyword>
<evidence type="ECO:0000256" key="1">
    <source>
        <dbReference type="ARBA" id="ARBA00005690"/>
    </source>
</evidence>
<name>A0A8X7QKN6_BRACI</name>
<feature type="domain" description="Replication factor A C-terminal" evidence="8">
    <location>
        <begin position="289"/>
        <end position="417"/>
    </location>
</feature>
<dbReference type="PANTHER" id="PTHR47165">
    <property type="entry name" value="OS03G0429900 PROTEIN"/>
    <property type="match status" value="1"/>
</dbReference>
<organism evidence="10 11">
    <name type="scientific">Brassica carinata</name>
    <name type="common">Ethiopian mustard</name>
    <name type="synonym">Abyssinian cabbage</name>
    <dbReference type="NCBI Taxonomy" id="52824"/>
    <lineage>
        <taxon>Eukaryota</taxon>
        <taxon>Viridiplantae</taxon>
        <taxon>Streptophyta</taxon>
        <taxon>Embryophyta</taxon>
        <taxon>Tracheophyta</taxon>
        <taxon>Spermatophyta</taxon>
        <taxon>Magnoliopsida</taxon>
        <taxon>eudicotyledons</taxon>
        <taxon>Gunneridae</taxon>
        <taxon>Pentapetalae</taxon>
        <taxon>rosids</taxon>
        <taxon>malvids</taxon>
        <taxon>Brassicales</taxon>
        <taxon>Brassicaceae</taxon>
        <taxon>Brassiceae</taxon>
        <taxon>Brassica</taxon>
    </lineage>
</organism>
<keyword evidence="3" id="KW-0863">Zinc-finger</keyword>
<reference evidence="10 11" key="1">
    <citation type="submission" date="2020-02" db="EMBL/GenBank/DDBJ databases">
        <authorList>
            <person name="Ma Q."/>
            <person name="Huang Y."/>
            <person name="Song X."/>
            <person name="Pei D."/>
        </authorList>
    </citation>
    <scope>NUCLEOTIDE SEQUENCE [LARGE SCALE GENOMIC DNA]</scope>
    <source>
        <strain evidence="10">Sxm20200214</strain>
        <tissue evidence="10">Leaf</tissue>
    </source>
</reference>
<dbReference type="Proteomes" id="UP000886595">
    <property type="component" value="Unassembled WGS sequence"/>
</dbReference>
<dbReference type="Pfam" id="PF08646">
    <property type="entry name" value="Rep_fac-A_C"/>
    <property type="match status" value="1"/>
</dbReference>
<dbReference type="GO" id="GO:0003677">
    <property type="term" value="F:DNA binding"/>
    <property type="evidence" value="ECO:0007669"/>
    <property type="project" value="UniProtKB-KW"/>
</dbReference>
<evidence type="ECO:0000313" key="11">
    <source>
        <dbReference type="Proteomes" id="UP000886595"/>
    </source>
</evidence>
<feature type="region of interest" description="Disordered" evidence="6">
    <location>
        <begin position="442"/>
        <end position="502"/>
    </location>
</feature>
<dbReference type="CDD" id="cd04476">
    <property type="entry name" value="RPA1_DBD_C"/>
    <property type="match status" value="1"/>
</dbReference>
<dbReference type="GO" id="GO:0008270">
    <property type="term" value="F:zinc ion binding"/>
    <property type="evidence" value="ECO:0007669"/>
    <property type="project" value="UniProtKB-KW"/>
</dbReference>
<evidence type="ECO:0000259" key="9">
    <source>
        <dbReference type="Pfam" id="PF16900"/>
    </source>
</evidence>
<gene>
    <name evidence="10" type="ORF">Bca52824_066437</name>
</gene>
<evidence type="ECO:0000256" key="2">
    <source>
        <dbReference type="ARBA" id="ARBA00022723"/>
    </source>
</evidence>
<feature type="domain" description="Replication protein A OB" evidence="9">
    <location>
        <begin position="131"/>
        <end position="213"/>
    </location>
</feature>
<evidence type="ECO:0000256" key="3">
    <source>
        <dbReference type="ARBA" id="ARBA00022771"/>
    </source>
</evidence>
<dbReference type="AlphaFoldDB" id="A0A8X7QKN6"/>
<sequence>MPPKAKNFVSDIKPWKTEWRVHVKAVHSWKQQSKFGGESLEMILADETGAKIHASCKHGFLAKVQRDLPINEWRVIDTFNVSPARGHYRTTAHTYRIAITKDTSIASSDVKIETPFLSLAPFTSINNGDLDPDFLIDVFGQVVDIGDMLTVQVSGEERQKCEFYLRDTSGHTIQCCLWGRFAEQFQESCQEADKQIILCLIRFAKITSYRGELQVTNSFDASDVKINPSIPESDEYMKLLSQDDMSLTTTGLEVTKKKLRRKREVWLTYPVKTVAEMIHATEIEKCRITATIYGNDTDWAWFYFGCCQCTKKVTRIRREIVLANSTKPLWRCDTCHENVSNVEPKFKLNLLVKDDNNNTKMLLLDSEAQKVVGCLAKQLWDGSYNEMEDPELLPVEIAGAVGKTFHFGVQIKKDNVSYGADTYKISKVWTLEELAKIEAEAAEADACETEEQESDEPVITMSSTKSSDKVSTQSEISSKDTSYGLSTPSSKRKEEIDALPDLNSTTKKQCTKLIKLEKDNLK</sequence>
<keyword evidence="5" id="KW-0238">DNA-binding</keyword>
<evidence type="ECO:0008006" key="12">
    <source>
        <dbReference type="Google" id="ProtNLM"/>
    </source>
</evidence>
<accession>A0A8X7QKN6</accession>
<dbReference type="PANTHER" id="PTHR47165:SF4">
    <property type="entry name" value="OS03G0429900 PROTEIN"/>
    <property type="match status" value="1"/>
</dbReference>
<dbReference type="SUPFAM" id="SSF50249">
    <property type="entry name" value="Nucleic acid-binding proteins"/>
    <property type="match status" value="3"/>
</dbReference>
<dbReference type="InterPro" id="IPR003871">
    <property type="entry name" value="RFA1B/D_OB_1st"/>
</dbReference>
<dbReference type="OrthoDB" id="1108601at2759"/>
<evidence type="ECO:0000256" key="5">
    <source>
        <dbReference type="ARBA" id="ARBA00023125"/>
    </source>
</evidence>
<dbReference type="InterPro" id="IPR031657">
    <property type="entry name" value="REPA_OB_2"/>
</dbReference>
<keyword evidence="2" id="KW-0479">Metal-binding</keyword>